<evidence type="ECO:0000313" key="2">
    <source>
        <dbReference type="Proteomes" id="UP000633943"/>
    </source>
</evidence>
<keyword evidence="2" id="KW-1185">Reference proteome</keyword>
<name>A0ABX1NXT3_9RHOO</name>
<accession>A0ABX1NXT3</accession>
<organism evidence="1 2">
    <name type="scientific">Aromatoleum bremense</name>
    <dbReference type="NCBI Taxonomy" id="76115"/>
    <lineage>
        <taxon>Bacteria</taxon>
        <taxon>Pseudomonadati</taxon>
        <taxon>Pseudomonadota</taxon>
        <taxon>Betaproteobacteria</taxon>
        <taxon>Rhodocyclales</taxon>
        <taxon>Rhodocyclaceae</taxon>
        <taxon>Aromatoleum</taxon>
    </lineage>
</organism>
<dbReference type="Proteomes" id="UP000633943">
    <property type="component" value="Unassembled WGS sequence"/>
</dbReference>
<sequence>MLNVFSGEVDACRCFMNNGTVPELVFEQQGELCNIVHAEHYRHHQKEAAS</sequence>
<protein>
    <submittedName>
        <fullName evidence="1">Uncharacterized protein</fullName>
    </submittedName>
</protein>
<reference evidence="1 2" key="1">
    <citation type="submission" date="2019-12" db="EMBL/GenBank/DDBJ databases">
        <title>Comparative genomics gives insights into the taxonomy of the Azoarcus-Aromatoleum group and reveals separate origins of nif in the plant-associated Azoarcus and non-plant-associated Aromatoleum sub-groups.</title>
        <authorList>
            <person name="Lafos M."/>
            <person name="Maluk M."/>
            <person name="Batista M."/>
            <person name="Junghare M."/>
            <person name="Carmona M."/>
            <person name="Faoro H."/>
            <person name="Cruz L.M."/>
            <person name="Battistoni F."/>
            <person name="De Souza E."/>
            <person name="Pedrosa F."/>
            <person name="Chen W.-M."/>
            <person name="Poole P.S."/>
            <person name="Dixon R.A."/>
            <person name="James E.K."/>
        </authorList>
    </citation>
    <scope>NUCLEOTIDE SEQUENCE [LARGE SCALE GENOMIC DNA]</scope>
    <source>
        <strain evidence="1 2">PbN1</strain>
    </source>
</reference>
<dbReference type="RefSeq" id="WP_169202869.1">
    <property type="nucleotide sequence ID" value="NZ_CP059467.1"/>
</dbReference>
<gene>
    <name evidence="1" type="ORF">GPA24_12120</name>
</gene>
<evidence type="ECO:0000313" key="1">
    <source>
        <dbReference type="EMBL" id="NMG16277.1"/>
    </source>
</evidence>
<comment type="caution">
    <text evidence="1">The sequence shown here is derived from an EMBL/GenBank/DDBJ whole genome shotgun (WGS) entry which is preliminary data.</text>
</comment>
<proteinExistence type="predicted"/>
<dbReference type="EMBL" id="WTVP01000032">
    <property type="protein sequence ID" value="NMG16277.1"/>
    <property type="molecule type" value="Genomic_DNA"/>
</dbReference>